<dbReference type="EMBL" id="CP045810">
    <property type="protein sequence ID" value="QHN41463.1"/>
    <property type="molecule type" value="Genomic_DNA"/>
</dbReference>
<dbReference type="InterPro" id="IPR044492">
    <property type="entry name" value="P_typ_ATPase_HD_dom"/>
</dbReference>
<comment type="subcellular location">
    <subcellularLocation>
        <location evidence="1">Cell membrane</location>
        <topology evidence="1">Multi-pass membrane protein</topology>
    </subcellularLocation>
</comment>
<dbReference type="Pfam" id="PF00689">
    <property type="entry name" value="Cation_ATPase_C"/>
    <property type="match status" value="1"/>
</dbReference>
<proteinExistence type="predicted"/>
<dbReference type="SFLD" id="SFLDF00027">
    <property type="entry name" value="p-type_atpase"/>
    <property type="match status" value="1"/>
</dbReference>
<evidence type="ECO:0000256" key="4">
    <source>
        <dbReference type="ARBA" id="ARBA00022842"/>
    </source>
</evidence>
<dbReference type="Pfam" id="PF00702">
    <property type="entry name" value="Hydrolase"/>
    <property type="match status" value="1"/>
</dbReference>
<keyword evidence="6" id="KW-1133">Transmembrane helix</keyword>
<dbReference type="InterPro" id="IPR006068">
    <property type="entry name" value="ATPase_P-typ_cation-transptr_C"/>
</dbReference>
<organism evidence="11">
    <name type="scientific">Gordonia amarae</name>
    <dbReference type="NCBI Taxonomy" id="36821"/>
    <lineage>
        <taxon>Bacteria</taxon>
        <taxon>Bacillati</taxon>
        <taxon>Actinomycetota</taxon>
        <taxon>Actinomycetes</taxon>
        <taxon>Mycobacteriales</taxon>
        <taxon>Gordoniaceae</taxon>
        <taxon>Gordonia</taxon>
    </lineage>
</organism>
<gene>
    <name evidence="11" type="ORF">GII30_21945</name>
</gene>
<dbReference type="PANTHER" id="PTHR24093">
    <property type="entry name" value="CATION TRANSPORTING ATPASE"/>
    <property type="match status" value="1"/>
</dbReference>
<dbReference type="GO" id="GO:0046872">
    <property type="term" value="F:metal ion binding"/>
    <property type="evidence" value="ECO:0007669"/>
    <property type="project" value="UniProtKB-KW"/>
</dbReference>
<evidence type="ECO:0000256" key="2">
    <source>
        <dbReference type="ARBA" id="ARBA00022692"/>
    </source>
</evidence>
<dbReference type="Pfam" id="PF00122">
    <property type="entry name" value="E1-E2_ATPase"/>
    <property type="match status" value="1"/>
</dbReference>
<evidence type="ECO:0000256" key="7">
    <source>
        <dbReference type="ARBA" id="ARBA00023136"/>
    </source>
</evidence>
<dbReference type="GO" id="GO:0005886">
    <property type="term" value="C:plasma membrane"/>
    <property type="evidence" value="ECO:0007669"/>
    <property type="project" value="UniProtKB-SubCell"/>
</dbReference>
<evidence type="ECO:0000256" key="3">
    <source>
        <dbReference type="ARBA" id="ARBA00022723"/>
    </source>
</evidence>
<keyword evidence="2" id="KW-0812">Transmembrane</keyword>
<dbReference type="InterPro" id="IPR008250">
    <property type="entry name" value="ATPase_P-typ_transduc_dom_A_sf"/>
</dbReference>
<dbReference type="InterPro" id="IPR006121">
    <property type="entry name" value="HMA_dom"/>
</dbReference>
<dbReference type="PANTHER" id="PTHR24093:SF513">
    <property type="entry name" value="CATION-TRANSPORTING ATPASE I-RELATED"/>
    <property type="match status" value="1"/>
</dbReference>
<feature type="domain" description="P-type ATPase A" evidence="9">
    <location>
        <begin position="746"/>
        <end position="843"/>
    </location>
</feature>
<keyword evidence="3" id="KW-0479">Metal-binding</keyword>
<dbReference type="InterPro" id="IPR036412">
    <property type="entry name" value="HAD-like_sf"/>
</dbReference>
<dbReference type="InterPro" id="IPR036163">
    <property type="entry name" value="HMA_dom_sf"/>
</dbReference>
<dbReference type="Gene3D" id="2.70.150.10">
    <property type="entry name" value="Calcium-transporting ATPase, cytoplasmic transduction domain A"/>
    <property type="match status" value="1"/>
</dbReference>
<name>A0A857LRY0_9ACTN</name>
<dbReference type="SUPFAM" id="SSF56784">
    <property type="entry name" value="HAD-like"/>
    <property type="match status" value="1"/>
</dbReference>
<dbReference type="SUPFAM" id="SSF81653">
    <property type="entry name" value="Calcium ATPase, transduction domain A"/>
    <property type="match status" value="1"/>
</dbReference>
<dbReference type="InterPro" id="IPR059000">
    <property type="entry name" value="ATPase_P-type_domA"/>
</dbReference>
<dbReference type="SUPFAM" id="SSF55008">
    <property type="entry name" value="HMA, heavy metal-associated domain"/>
    <property type="match status" value="1"/>
</dbReference>
<keyword evidence="7" id="KW-0472">Membrane</keyword>
<dbReference type="InterPro" id="IPR023298">
    <property type="entry name" value="ATPase_P-typ_TM_dom_sf"/>
</dbReference>
<sequence length="1531" mass="157653">MSLLSAPITLSKIAIGAALLGGDALVAAGRKAGSAATSGAGAAVVMAGSAGNELTAIGAAVIGTLGEAVGGPPVRRRSSTATTRWIEVRGLDTEFDRVSSEVRATLTGLPGVVDVQVNGPLSRVLVTVDPNGPAADELAEAISRAEKRAPGSATGTPARTMPGDDNAVAAGLIGTGMATVALAGSLVTSLLPVPRISRIALAPISVVSYHPRVRGLLEDRLGAEATELLLTGTQVTAQALAAAPLGVLVSVSSRAIATAEAVNGRRAWSRVEPLLADRARKDGELPCPSAPDLRPGRTGRHSDEIAVDVGLGLGAVVGVTSSLLTVAEAVLVATPKPARSVRQSFGASIGRGLHARGAVVMNPQSLRTLGDIDTLLVDPRVLFTGDLAVTRVLDVDNGDRATSWRAATAALESGLLEPGWNALDDVAGVPGRALVSPLRRPLATAFLAEARRSGLRVVSLSDDGLHSLRQGFDELLDAGTDPDAALARAARRLHDDGATVAVVCHSGSEAIRLSHTAIGVLGDDSAPWGADLLVDGLAGAWRVVHTIPVAREANQRAVALASGATLLGSLMLIPGVRGDGPTSVNAAALFSLWHGYRLGAKAFAEPDPLPDSSHDWYAMPIHEVLRLLPAPERPQPEPGLITPVTEAAPIRVARKTITDTVDTLRDFRRTMAEDLADPITPILATGSAASALLGSPIDAVMVAGVLGVNTAISAYQSLHAEKLLEKMLAVQEPPARRVIGEPGSSDFDEVPAGDLRPGDIVEVRSGEVVPADIRIMDADSVEVDESALTGESLPVSKDGADTPGAPLAERTGMLFAGSTVVAGKSIGVVTAAGDSTQVSRALALAPAESGDVGLAAQLGAITRRALPFSLAGGALVGLLSLLRGTPVREAASGTVGIGVAAVPEGLPLVVTLAQSSSARNLTGSSVLVRNPRAIEAFARLDAICFDKTGTLSENRLRVAETQGLLGAADDEVLRAAGATMRISKSGKVEHATDAAIHRAAEEVGVDYPAVDAFLPFQSDRPLAAALVGNRLLVKGAPETVVTALEPGHRDELREALHDMAGRGLRVLTVAERTVTDAQAAAASDDADAFADLCGSSLHLVGVIGLSDTPRAGARPLLEELQRRGIEVRLITGDHPVTAAVIARDLGIAVEHDEVMTGTEWDLLNATERVEAGRSHRVFARMAPEHKVQVVQALESPSKQQRGLVTAMVGDGANDAAAIRAASVGVGVVSRGSDPARMAADVLLLDGDIEAIIGALDEGEQLWRRVQSAVSVLLGHNVGEVTFGLVTTVLTGKPALNARQMLLVNMLTDALPAAALAVSPQRDPDVTGRHDESTIWRAVAVRAVFTSLGALLAWTFGRATGTASRAATIGLIGLVVTQMIETLTDSHGPLVVATNVGTLAVMALIISIPGVSQMFGCTPIGPVGWAQAFAAAGIAAGVSTLTPRFVDWLIERVHESEHDPDGVFHQVLAVLAAAGSTSGDLTAVIRRLLVDAEHAGTDEQGVQVLDGGRQQPGTRFDQGIGPDSASELRHDR</sequence>
<evidence type="ECO:0000256" key="1">
    <source>
        <dbReference type="ARBA" id="ARBA00004651"/>
    </source>
</evidence>
<evidence type="ECO:0000259" key="10">
    <source>
        <dbReference type="Pfam" id="PF00689"/>
    </source>
</evidence>
<evidence type="ECO:0000256" key="5">
    <source>
        <dbReference type="ARBA" id="ARBA00022967"/>
    </source>
</evidence>
<comment type="catalytic activity">
    <reaction evidence="8">
        <text>ATP + H2O = ADP + phosphate + H(+)</text>
        <dbReference type="Rhea" id="RHEA:13065"/>
        <dbReference type="ChEBI" id="CHEBI:15377"/>
        <dbReference type="ChEBI" id="CHEBI:15378"/>
        <dbReference type="ChEBI" id="CHEBI:30616"/>
        <dbReference type="ChEBI" id="CHEBI:43474"/>
        <dbReference type="ChEBI" id="CHEBI:456216"/>
    </reaction>
</comment>
<dbReference type="Gene3D" id="3.40.50.1000">
    <property type="entry name" value="HAD superfamily/HAD-like"/>
    <property type="match status" value="1"/>
</dbReference>
<dbReference type="RefSeq" id="WP_005184172.1">
    <property type="nucleotide sequence ID" value="NZ_CP045804.1"/>
</dbReference>
<dbReference type="InterPro" id="IPR023214">
    <property type="entry name" value="HAD_sf"/>
</dbReference>
<evidence type="ECO:0000256" key="6">
    <source>
        <dbReference type="ARBA" id="ARBA00022989"/>
    </source>
</evidence>
<dbReference type="GO" id="GO:0016887">
    <property type="term" value="F:ATP hydrolysis activity"/>
    <property type="evidence" value="ECO:0007669"/>
    <property type="project" value="InterPro"/>
</dbReference>
<evidence type="ECO:0000259" key="9">
    <source>
        <dbReference type="Pfam" id="PF00122"/>
    </source>
</evidence>
<evidence type="ECO:0000256" key="8">
    <source>
        <dbReference type="ARBA" id="ARBA00049360"/>
    </source>
</evidence>
<dbReference type="PRINTS" id="PR00119">
    <property type="entry name" value="CATATPASE"/>
</dbReference>
<dbReference type="SFLD" id="SFLDS00003">
    <property type="entry name" value="Haloacid_Dehalogenase"/>
    <property type="match status" value="1"/>
</dbReference>
<feature type="domain" description="Cation-transporting P-type ATPase C-terminal" evidence="10">
    <location>
        <begin position="1294"/>
        <end position="1438"/>
    </location>
</feature>
<dbReference type="Gene3D" id="1.20.1110.10">
    <property type="entry name" value="Calcium-transporting ATPase, transmembrane domain"/>
    <property type="match status" value="1"/>
</dbReference>
<dbReference type="SUPFAM" id="SSF81665">
    <property type="entry name" value="Calcium ATPase, transmembrane domain M"/>
    <property type="match status" value="1"/>
</dbReference>
<dbReference type="SUPFAM" id="SSF81660">
    <property type="entry name" value="Metal cation-transporting ATPase, ATP-binding domain N"/>
    <property type="match status" value="1"/>
</dbReference>
<keyword evidence="5" id="KW-1278">Translocase</keyword>
<dbReference type="GO" id="GO:0005524">
    <property type="term" value="F:ATP binding"/>
    <property type="evidence" value="ECO:0007669"/>
    <property type="project" value="InterPro"/>
</dbReference>
<dbReference type="NCBIfam" id="TIGR01494">
    <property type="entry name" value="ATPase_P-type"/>
    <property type="match status" value="2"/>
</dbReference>
<protein>
    <submittedName>
        <fullName evidence="11">HAD-IC family P-type ATPase</fullName>
    </submittedName>
</protein>
<dbReference type="CDD" id="cd00371">
    <property type="entry name" value="HMA"/>
    <property type="match status" value="1"/>
</dbReference>
<dbReference type="Gene3D" id="3.40.1110.10">
    <property type="entry name" value="Calcium-transporting ATPase, cytoplasmic domain N"/>
    <property type="match status" value="1"/>
</dbReference>
<keyword evidence="4" id="KW-0460">Magnesium</keyword>
<accession>A0A857LRY0</accession>
<evidence type="ECO:0000313" key="11">
    <source>
        <dbReference type="EMBL" id="QHN41463.1"/>
    </source>
</evidence>
<dbReference type="GO" id="GO:0005388">
    <property type="term" value="F:P-type calcium transporter activity"/>
    <property type="evidence" value="ECO:0007669"/>
    <property type="project" value="TreeGrafter"/>
</dbReference>
<dbReference type="InterPro" id="IPR023299">
    <property type="entry name" value="ATPase_P-typ_cyto_dom_N"/>
</dbReference>
<dbReference type="SFLD" id="SFLDG00002">
    <property type="entry name" value="C1.7:_P-type_atpase_like"/>
    <property type="match status" value="1"/>
</dbReference>
<dbReference type="InterPro" id="IPR001757">
    <property type="entry name" value="P_typ_ATPase"/>
</dbReference>
<reference evidence="11" key="1">
    <citation type="journal article" date="2021" name="Nat. Microbiol.">
        <title>Cocultivation of an ultrasmall environmental parasitic bacterium with lytic ability against bacteria associated with wastewater foams.</title>
        <authorList>
            <person name="Batinovic S."/>
            <person name="Rose J.J.A."/>
            <person name="Ratcliffe J."/>
            <person name="Seviour R.J."/>
            <person name="Petrovski S."/>
        </authorList>
    </citation>
    <scope>NUCLEOTIDE SEQUENCE</scope>
    <source>
        <strain evidence="11">CON44</strain>
    </source>
</reference>